<protein>
    <recommendedName>
        <fullName evidence="3">Fe/B12 periplasmic-binding domain-containing protein</fullName>
    </recommendedName>
</protein>
<sequence length="79" mass="9290">MAFTRHNECYDFIEDLGIFPLNLEKLTSQEPDLIILTEAWRDGEGMRHLAKLPPQWSFRIMPKAWPTSFECSTETVLYL</sequence>
<evidence type="ECO:0008006" key="3">
    <source>
        <dbReference type="Google" id="ProtNLM"/>
    </source>
</evidence>
<evidence type="ECO:0000313" key="1">
    <source>
        <dbReference type="EMBL" id="GFZ92380.1"/>
    </source>
</evidence>
<proteinExistence type="predicted"/>
<comment type="caution">
    <text evidence="1">The sequence shown here is derived from an EMBL/GenBank/DDBJ whole genome shotgun (WGS) entry which is preliminary data.</text>
</comment>
<keyword evidence="2" id="KW-1185">Reference proteome</keyword>
<accession>A0ABQ1EXT8</accession>
<reference evidence="2" key="1">
    <citation type="journal article" date="2019" name="Int. J. Syst. Evol. Microbiol.">
        <title>The Global Catalogue of Microorganisms (GCM) 10K type strain sequencing project: providing services to taxonomists for standard genome sequencing and annotation.</title>
        <authorList>
            <consortium name="The Broad Institute Genomics Platform"/>
            <consortium name="The Broad Institute Genome Sequencing Center for Infectious Disease"/>
            <person name="Wu L."/>
            <person name="Ma J."/>
        </authorList>
    </citation>
    <scope>NUCLEOTIDE SEQUENCE [LARGE SCALE GENOMIC DNA]</scope>
    <source>
        <strain evidence="2">CGMCC 1.15043</strain>
    </source>
</reference>
<name>A0ABQ1EXT8_9BACL</name>
<organism evidence="1 2">
    <name type="scientific">Paenibacillus marchantiophytorum</name>
    <dbReference type="NCBI Taxonomy" id="1619310"/>
    <lineage>
        <taxon>Bacteria</taxon>
        <taxon>Bacillati</taxon>
        <taxon>Bacillota</taxon>
        <taxon>Bacilli</taxon>
        <taxon>Bacillales</taxon>
        <taxon>Paenibacillaceae</taxon>
        <taxon>Paenibacillus</taxon>
    </lineage>
</organism>
<dbReference type="Proteomes" id="UP000615455">
    <property type="component" value="Unassembled WGS sequence"/>
</dbReference>
<dbReference type="EMBL" id="BMHE01000025">
    <property type="protein sequence ID" value="GFZ92380.1"/>
    <property type="molecule type" value="Genomic_DNA"/>
</dbReference>
<gene>
    <name evidence="1" type="ORF">GCM10008018_43390</name>
</gene>
<evidence type="ECO:0000313" key="2">
    <source>
        <dbReference type="Proteomes" id="UP000615455"/>
    </source>
</evidence>